<dbReference type="AlphaFoldDB" id="A0A8H6WR13"/>
<name>A0A8H6WR13_9AGAR</name>
<feature type="compositionally biased region" description="Low complexity" evidence="1">
    <location>
        <begin position="134"/>
        <end position="183"/>
    </location>
</feature>
<feature type="region of interest" description="Disordered" evidence="1">
    <location>
        <begin position="250"/>
        <end position="291"/>
    </location>
</feature>
<feature type="compositionally biased region" description="Low complexity" evidence="1">
    <location>
        <begin position="260"/>
        <end position="274"/>
    </location>
</feature>
<keyword evidence="3" id="KW-1185">Reference proteome</keyword>
<organism evidence="2 3">
    <name type="scientific">Mycena venus</name>
    <dbReference type="NCBI Taxonomy" id="2733690"/>
    <lineage>
        <taxon>Eukaryota</taxon>
        <taxon>Fungi</taxon>
        <taxon>Dikarya</taxon>
        <taxon>Basidiomycota</taxon>
        <taxon>Agaricomycotina</taxon>
        <taxon>Agaricomycetes</taxon>
        <taxon>Agaricomycetidae</taxon>
        <taxon>Agaricales</taxon>
        <taxon>Marasmiineae</taxon>
        <taxon>Mycenaceae</taxon>
        <taxon>Mycena</taxon>
    </lineage>
</organism>
<feature type="region of interest" description="Disordered" evidence="1">
    <location>
        <begin position="128"/>
        <end position="191"/>
    </location>
</feature>
<dbReference type="Proteomes" id="UP000620124">
    <property type="component" value="Unassembled WGS sequence"/>
</dbReference>
<evidence type="ECO:0000313" key="2">
    <source>
        <dbReference type="EMBL" id="KAF7326567.1"/>
    </source>
</evidence>
<feature type="region of interest" description="Disordered" evidence="1">
    <location>
        <begin position="1"/>
        <end position="34"/>
    </location>
</feature>
<evidence type="ECO:0000313" key="3">
    <source>
        <dbReference type="Proteomes" id="UP000620124"/>
    </source>
</evidence>
<protein>
    <submittedName>
        <fullName evidence="2">Uncharacterized protein</fullName>
    </submittedName>
</protein>
<sequence>METRAFSSGDWESRGPLLPPPFSSRRSIFKNNSQRNSSAADMYAAVGAGNSPSPGPRFSPLAFRNECGRQGCGHIFEYDGPNPLGNIQRLVREHSPLCRGQRPEVTQIYWGLSQQVAEASDVWDEYDCNDRSLEGSSSPSSSGSVDSYSYMGRSEGGTSSRTSPSTIGSFQGFPPSSTSSTGKKTSRSEAERRLALESDEWTLRVTPHEVDCRGCRRTIKLDRRSRYYPGLWEKHRDRCEHVSKIREAMEAEPMPPVEPMPLAENTSSSSSSSSGFDPTVLAPRKSYYRNV</sequence>
<dbReference type="OrthoDB" id="2880777at2759"/>
<proteinExistence type="predicted"/>
<comment type="caution">
    <text evidence="2">The sequence shown here is derived from an EMBL/GenBank/DDBJ whole genome shotgun (WGS) entry which is preliminary data.</text>
</comment>
<evidence type="ECO:0000256" key="1">
    <source>
        <dbReference type="SAM" id="MobiDB-lite"/>
    </source>
</evidence>
<accession>A0A8H6WR13</accession>
<gene>
    <name evidence="2" type="ORF">MVEN_02609900</name>
</gene>
<dbReference type="EMBL" id="JACAZI010000042">
    <property type="protein sequence ID" value="KAF7326567.1"/>
    <property type="molecule type" value="Genomic_DNA"/>
</dbReference>
<reference evidence="2" key="1">
    <citation type="submission" date="2020-05" db="EMBL/GenBank/DDBJ databases">
        <title>Mycena genomes resolve the evolution of fungal bioluminescence.</title>
        <authorList>
            <person name="Tsai I.J."/>
        </authorList>
    </citation>
    <scope>NUCLEOTIDE SEQUENCE</scope>
    <source>
        <strain evidence="2">CCC161011</strain>
    </source>
</reference>